<sequence>MLNSFNEVRGPATSGQASHHIIVDRINIFIWRTPQ</sequence>
<reference evidence="1" key="1">
    <citation type="journal article" date="2021" name="Proc. Natl. Acad. Sci. U.S.A.">
        <title>A Catalog of Tens of Thousands of Viruses from Human Metagenomes Reveals Hidden Associations with Chronic Diseases.</title>
        <authorList>
            <person name="Tisza M.J."/>
            <person name="Buck C.B."/>
        </authorList>
    </citation>
    <scope>NUCLEOTIDE SEQUENCE</scope>
    <source>
        <strain evidence="1">CtaNW81</strain>
    </source>
</reference>
<accession>A0A8S5M5P4</accession>
<organism evidence="1">
    <name type="scientific">Podoviridae sp. ctaNW81</name>
    <dbReference type="NCBI Taxonomy" id="2826562"/>
    <lineage>
        <taxon>Viruses</taxon>
        <taxon>Duplodnaviria</taxon>
        <taxon>Heunggongvirae</taxon>
        <taxon>Uroviricota</taxon>
        <taxon>Caudoviricetes</taxon>
    </lineage>
</organism>
<name>A0A8S5M5P4_9CAUD</name>
<evidence type="ECO:0000313" key="1">
    <source>
        <dbReference type="EMBL" id="DAD77464.1"/>
    </source>
</evidence>
<dbReference type="EMBL" id="BK014826">
    <property type="protein sequence ID" value="DAD77464.1"/>
    <property type="molecule type" value="Genomic_DNA"/>
</dbReference>
<protein>
    <submittedName>
        <fullName evidence="1">Uncharacterized protein</fullName>
    </submittedName>
</protein>
<proteinExistence type="predicted"/>